<keyword evidence="3" id="KW-1185">Reference proteome</keyword>
<dbReference type="RefSeq" id="WP_103923627.1">
    <property type="nucleotide sequence ID" value="NZ_FNVR01000003.1"/>
</dbReference>
<evidence type="ECO:0000313" key="2">
    <source>
        <dbReference type="EMBL" id="SEF66074.1"/>
    </source>
</evidence>
<evidence type="ECO:0000256" key="1">
    <source>
        <dbReference type="SAM" id="Phobius"/>
    </source>
</evidence>
<keyword evidence="1" id="KW-0812">Transmembrane</keyword>
<dbReference type="Proteomes" id="UP000236736">
    <property type="component" value="Unassembled WGS sequence"/>
</dbReference>
<proteinExistence type="predicted"/>
<keyword evidence="1" id="KW-1133">Transmembrane helix</keyword>
<keyword evidence="1" id="KW-0472">Membrane</keyword>
<dbReference type="AlphaFoldDB" id="A0A1H5TTE6"/>
<name>A0A1H5TTE6_9BACT</name>
<evidence type="ECO:0000313" key="3">
    <source>
        <dbReference type="Proteomes" id="UP000236736"/>
    </source>
</evidence>
<dbReference type="EMBL" id="FNVR01000003">
    <property type="protein sequence ID" value="SEF66074.1"/>
    <property type="molecule type" value="Genomic_DNA"/>
</dbReference>
<accession>A0A1H5TTE6</accession>
<organism evidence="2 3">
    <name type="scientific">Algoriphagus boritolerans DSM 17298 = JCM 18970</name>
    <dbReference type="NCBI Taxonomy" id="1120964"/>
    <lineage>
        <taxon>Bacteria</taxon>
        <taxon>Pseudomonadati</taxon>
        <taxon>Bacteroidota</taxon>
        <taxon>Cytophagia</taxon>
        <taxon>Cytophagales</taxon>
        <taxon>Cyclobacteriaceae</taxon>
        <taxon>Algoriphagus</taxon>
    </lineage>
</organism>
<reference evidence="3" key="1">
    <citation type="submission" date="2016-10" db="EMBL/GenBank/DDBJ databases">
        <authorList>
            <person name="Varghese N."/>
            <person name="Submissions S."/>
        </authorList>
    </citation>
    <scope>NUCLEOTIDE SEQUENCE [LARGE SCALE GENOMIC DNA]</scope>
    <source>
        <strain evidence="3">DSM 17298</strain>
    </source>
</reference>
<protein>
    <submittedName>
        <fullName evidence="2">Uncharacterized protein</fullName>
    </submittedName>
</protein>
<sequence length="138" mass="15600">MSQIPKACLILLLSYIFWSCQTYRPIEKVTFPLDPRISKSENLAKQLDALNEGDQISLTMTNESTHDLIFYHVVKDTLNAKLQKVKTSDFVKFPIERIEKVKVEKVNLPLTLILSGIFIGVSTIIVVSTLSYGSPFSH</sequence>
<gene>
    <name evidence="2" type="ORF">SAMN03080598_00929</name>
</gene>
<feature type="transmembrane region" description="Helical" evidence="1">
    <location>
        <begin position="110"/>
        <end position="132"/>
    </location>
</feature>